<evidence type="ECO:0000256" key="5">
    <source>
        <dbReference type="ARBA" id="ARBA00023066"/>
    </source>
</evidence>
<name>A0A7W9STS4_ARMRO</name>
<dbReference type="RefSeq" id="WP_184202193.1">
    <property type="nucleotide sequence ID" value="NZ_JACHGW010000004.1"/>
</dbReference>
<keyword evidence="12" id="KW-1185">Reference proteome</keyword>
<evidence type="ECO:0000256" key="1">
    <source>
        <dbReference type="ARBA" id="ARBA00001928"/>
    </source>
</evidence>
<evidence type="ECO:0000256" key="3">
    <source>
        <dbReference type="ARBA" id="ARBA00022793"/>
    </source>
</evidence>
<evidence type="ECO:0000313" key="11">
    <source>
        <dbReference type="EMBL" id="MBB6052691.1"/>
    </source>
</evidence>
<dbReference type="InterPro" id="IPR017716">
    <property type="entry name" value="S-AdoMet_deCOase_pro-enz"/>
</dbReference>
<keyword evidence="2" id="KW-0949">S-adenosyl-L-methionine</keyword>
<dbReference type="InterPro" id="IPR016067">
    <property type="entry name" value="S-AdoMet_deCO2ase_core"/>
</dbReference>
<dbReference type="Gene3D" id="3.60.90.10">
    <property type="entry name" value="S-adenosylmethionine decarboxylase"/>
    <property type="match status" value="1"/>
</dbReference>
<dbReference type="NCBIfam" id="TIGR03330">
    <property type="entry name" value="SAM_DCase_Bsu"/>
    <property type="match status" value="1"/>
</dbReference>
<reference evidence="11 12" key="1">
    <citation type="submission" date="2020-08" db="EMBL/GenBank/DDBJ databases">
        <title>Genomic Encyclopedia of Type Strains, Phase IV (KMG-IV): sequencing the most valuable type-strain genomes for metagenomic binning, comparative biology and taxonomic classification.</title>
        <authorList>
            <person name="Goeker M."/>
        </authorList>
    </citation>
    <scope>NUCLEOTIDE SEQUENCE [LARGE SCALE GENOMIC DNA]</scope>
    <source>
        <strain evidence="11 12">DSM 23562</strain>
    </source>
</reference>
<dbReference type="GO" id="GO:0005829">
    <property type="term" value="C:cytosol"/>
    <property type="evidence" value="ECO:0007669"/>
    <property type="project" value="TreeGrafter"/>
</dbReference>
<dbReference type="Proteomes" id="UP000520814">
    <property type="component" value="Unassembled WGS sequence"/>
</dbReference>
<dbReference type="InterPro" id="IPR003826">
    <property type="entry name" value="AdoMetDC_fam_prok"/>
</dbReference>
<evidence type="ECO:0000256" key="2">
    <source>
        <dbReference type="ARBA" id="ARBA00022691"/>
    </source>
</evidence>
<dbReference type="SUPFAM" id="SSF56276">
    <property type="entry name" value="S-adenosylmethionine decarboxylase"/>
    <property type="match status" value="1"/>
</dbReference>
<evidence type="ECO:0000256" key="9">
    <source>
        <dbReference type="ARBA" id="ARBA00023270"/>
    </source>
</evidence>
<evidence type="ECO:0000313" key="12">
    <source>
        <dbReference type="Proteomes" id="UP000520814"/>
    </source>
</evidence>
<dbReference type="PANTHER" id="PTHR33866:SF2">
    <property type="entry name" value="S-ADENOSYLMETHIONINE DECARBOXYLASE PROENZYME"/>
    <property type="match status" value="1"/>
</dbReference>
<evidence type="ECO:0000256" key="7">
    <source>
        <dbReference type="ARBA" id="ARBA00023145"/>
    </source>
</evidence>
<dbReference type="AlphaFoldDB" id="A0A7W9STS4"/>
<comment type="caution">
    <text evidence="11">The sequence shown here is derived from an EMBL/GenBank/DDBJ whole genome shotgun (WGS) entry which is preliminary data.</text>
</comment>
<dbReference type="GO" id="GO:0004014">
    <property type="term" value="F:adenosylmethionine decarboxylase activity"/>
    <property type="evidence" value="ECO:0007669"/>
    <property type="project" value="UniProtKB-EC"/>
</dbReference>
<dbReference type="GO" id="GO:0008295">
    <property type="term" value="P:spermidine biosynthetic process"/>
    <property type="evidence" value="ECO:0007669"/>
    <property type="project" value="UniProtKB-KW"/>
</dbReference>
<keyword evidence="4" id="KW-0068">Autocatalytic cleavage</keyword>
<keyword evidence="9" id="KW-0704">Schiff base</keyword>
<keyword evidence="6" id="KW-0620">Polyamine biosynthesis</keyword>
<comment type="cofactor">
    <cofactor evidence="1">
        <name>pyruvate</name>
        <dbReference type="ChEBI" id="CHEBI:15361"/>
    </cofactor>
</comment>
<dbReference type="Pfam" id="PF02675">
    <property type="entry name" value="AdoMet_dc"/>
    <property type="match status" value="1"/>
</dbReference>
<accession>A0A7W9STS4</accession>
<keyword evidence="3" id="KW-0210">Decarboxylase</keyword>
<evidence type="ECO:0000256" key="4">
    <source>
        <dbReference type="ARBA" id="ARBA00022813"/>
    </source>
</evidence>
<evidence type="ECO:0000256" key="8">
    <source>
        <dbReference type="ARBA" id="ARBA00023239"/>
    </source>
</evidence>
<organism evidence="11 12">
    <name type="scientific">Armatimonas rosea</name>
    <dbReference type="NCBI Taxonomy" id="685828"/>
    <lineage>
        <taxon>Bacteria</taxon>
        <taxon>Bacillati</taxon>
        <taxon>Armatimonadota</taxon>
        <taxon>Armatimonadia</taxon>
        <taxon>Armatimonadales</taxon>
        <taxon>Armatimonadaceae</taxon>
        <taxon>Armatimonas</taxon>
    </lineage>
</organism>
<gene>
    <name evidence="11" type="ORF">HNQ39_004512</name>
</gene>
<protein>
    <submittedName>
        <fullName evidence="11">S-adenosylmethionine decarboxylase</fullName>
        <ecNumber evidence="11">4.1.1.50</ecNumber>
    </submittedName>
</protein>
<keyword evidence="8 11" id="KW-0456">Lyase</keyword>
<keyword evidence="10" id="KW-0670">Pyruvate</keyword>
<evidence type="ECO:0000256" key="6">
    <source>
        <dbReference type="ARBA" id="ARBA00023115"/>
    </source>
</evidence>
<dbReference type="EMBL" id="JACHGW010000004">
    <property type="protein sequence ID" value="MBB6052691.1"/>
    <property type="molecule type" value="Genomic_DNA"/>
</dbReference>
<evidence type="ECO:0000256" key="10">
    <source>
        <dbReference type="ARBA" id="ARBA00023317"/>
    </source>
</evidence>
<proteinExistence type="predicted"/>
<dbReference type="EC" id="4.1.1.50" evidence="11"/>
<sequence length="114" mass="11967">MGVGVHVLLDGYELRPERLTNAHGLAQALLAAAQAAEMTPLSEPVVHVFPGGGVTAFLPLAESHLALHTYPERGYIAADCFTCGLPDGADRAVSVLCEALGSGRFELRKLERGG</sequence>
<keyword evidence="5" id="KW-0745">Spermidine biosynthesis</keyword>
<keyword evidence="7" id="KW-0865">Zymogen</keyword>
<dbReference type="PANTHER" id="PTHR33866">
    <property type="entry name" value="S-ADENOSYLMETHIONINE DECARBOXYLASE PROENZYME"/>
    <property type="match status" value="1"/>
</dbReference>